<evidence type="ECO:0000256" key="1">
    <source>
        <dbReference type="SAM" id="MobiDB-lite"/>
    </source>
</evidence>
<feature type="compositionally biased region" description="Low complexity" evidence="1">
    <location>
        <begin position="74"/>
        <end position="98"/>
    </location>
</feature>
<protein>
    <submittedName>
        <fullName evidence="2">Uncharacterized protein</fullName>
    </submittedName>
</protein>
<dbReference type="EMBL" id="JBBPHU010000009">
    <property type="protein sequence ID" value="KAK7513758.1"/>
    <property type="molecule type" value="Genomic_DNA"/>
</dbReference>
<comment type="caution">
    <text evidence="2">The sequence shown here is derived from an EMBL/GenBank/DDBJ whole genome shotgun (WGS) entry which is preliminary data.</text>
</comment>
<name>A0ABR1KFE5_9PEZI</name>
<evidence type="ECO:0000313" key="2">
    <source>
        <dbReference type="EMBL" id="KAK7513758.1"/>
    </source>
</evidence>
<evidence type="ECO:0000313" key="3">
    <source>
        <dbReference type="Proteomes" id="UP001363622"/>
    </source>
</evidence>
<proteinExistence type="predicted"/>
<gene>
    <name evidence="2" type="ORF">IWZ03DRAFT_361658</name>
</gene>
<keyword evidence="3" id="KW-1185">Reference proteome</keyword>
<reference evidence="2 3" key="1">
    <citation type="submission" date="2024-04" db="EMBL/GenBank/DDBJ databases">
        <title>Phyllosticta paracitricarpa is synonymous to the EU quarantine fungus P. citricarpa based on phylogenomic analyses.</title>
        <authorList>
            <consortium name="Lawrence Berkeley National Laboratory"/>
            <person name="Van Ingen-Buijs V.A."/>
            <person name="Van Westerhoven A.C."/>
            <person name="Haridas S."/>
            <person name="Skiadas P."/>
            <person name="Martin F."/>
            <person name="Groenewald J.Z."/>
            <person name="Crous P.W."/>
            <person name="Seidl M.F."/>
        </authorList>
    </citation>
    <scope>NUCLEOTIDE SEQUENCE [LARGE SCALE GENOMIC DNA]</scope>
    <source>
        <strain evidence="2 3">CBS 123371</strain>
    </source>
</reference>
<feature type="region of interest" description="Disordered" evidence="1">
    <location>
        <begin position="74"/>
        <end position="138"/>
    </location>
</feature>
<accession>A0ABR1KFE5</accession>
<dbReference type="Proteomes" id="UP001363622">
    <property type="component" value="Unassembled WGS sequence"/>
</dbReference>
<organism evidence="2 3">
    <name type="scientific">Phyllosticta citriasiana</name>
    <dbReference type="NCBI Taxonomy" id="595635"/>
    <lineage>
        <taxon>Eukaryota</taxon>
        <taxon>Fungi</taxon>
        <taxon>Dikarya</taxon>
        <taxon>Ascomycota</taxon>
        <taxon>Pezizomycotina</taxon>
        <taxon>Dothideomycetes</taxon>
        <taxon>Dothideomycetes incertae sedis</taxon>
        <taxon>Botryosphaeriales</taxon>
        <taxon>Phyllostictaceae</taxon>
        <taxon>Phyllosticta</taxon>
    </lineage>
</organism>
<sequence>MCHRKSYLYSCAHHELQVRPCASKCWIARRPDVEEALLLAFSNGGSGSGGAQQQIEAGQMYILRDAAAASLSMSPSLPSQSMESASASVSSSSLLQQQRPHRRPSGDDRIGSSANRRSRINGGSNGASAAAASARARAPSTAAVVRRIGLCEDCEDVETRVDAVLKREKREKKERRKRRAFSVLGLDIDEVRKAREGAKARVRRLGRGATGLFRGRERGTGGGQ</sequence>
<feature type="compositionally biased region" description="Low complexity" evidence="1">
    <location>
        <begin position="111"/>
        <end position="138"/>
    </location>
</feature>